<dbReference type="Proteomes" id="UP000221024">
    <property type="component" value="Unassembled WGS sequence"/>
</dbReference>
<dbReference type="Pfam" id="PF02576">
    <property type="entry name" value="RimP_N"/>
    <property type="match status" value="1"/>
</dbReference>
<dbReference type="InterPro" id="IPR036847">
    <property type="entry name" value="RimP_C_sf"/>
</dbReference>
<evidence type="ECO:0000259" key="4">
    <source>
        <dbReference type="Pfam" id="PF02576"/>
    </source>
</evidence>
<dbReference type="EMBL" id="PDEP01000001">
    <property type="protein sequence ID" value="PEN09514.1"/>
    <property type="molecule type" value="Genomic_DNA"/>
</dbReference>
<keyword evidence="1 3" id="KW-0963">Cytoplasm</keyword>
<dbReference type="Gene3D" id="3.30.300.70">
    <property type="entry name" value="RimP-like superfamily, N-terminal"/>
    <property type="match status" value="1"/>
</dbReference>
<evidence type="ECO:0000313" key="7">
    <source>
        <dbReference type="Proteomes" id="UP000221024"/>
    </source>
</evidence>
<accession>A0A2H3NX52</accession>
<dbReference type="RefSeq" id="WP_098060912.1">
    <property type="nucleotide sequence ID" value="NZ_PDEP01000001.1"/>
</dbReference>
<feature type="domain" description="Ribosome maturation factor RimP N-terminal" evidence="4">
    <location>
        <begin position="19"/>
        <end position="90"/>
    </location>
</feature>
<dbReference type="Pfam" id="PF17384">
    <property type="entry name" value="DUF150_C"/>
    <property type="match status" value="1"/>
</dbReference>
<gene>
    <name evidence="3" type="primary">rimP</name>
    <name evidence="6" type="ORF">CRI93_01935</name>
</gene>
<comment type="subcellular location">
    <subcellularLocation>
        <location evidence="3">Cytoplasm</location>
    </subcellularLocation>
</comment>
<dbReference type="OrthoDB" id="9789702at2"/>
<keyword evidence="2 3" id="KW-0690">Ribosome biogenesis</keyword>
<reference evidence="6 7" key="1">
    <citation type="submission" date="2017-10" db="EMBL/GenBank/DDBJ databases">
        <title>Draft genome of Longimonas halophila.</title>
        <authorList>
            <person name="Goh K.M."/>
            <person name="Shamsir M.S."/>
            <person name="Lim S.W."/>
        </authorList>
    </citation>
    <scope>NUCLEOTIDE SEQUENCE [LARGE SCALE GENOMIC DNA]</scope>
    <source>
        <strain evidence="6 7">KCTC 42399</strain>
    </source>
</reference>
<name>A0A2H3NX52_9BACT</name>
<dbReference type="PANTHER" id="PTHR33867:SF1">
    <property type="entry name" value="RIBOSOME MATURATION FACTOR RIMP"/>
    <property type="match status" value="1"/>
</dbReference>
<feature type="domain" description="Ribosome maturation factor RimP C-terminal" evidence="5">
    <location>
        <begin position="93"/>
        <end position="158"/>
    </location>
</feature>
<dbReference type="SUPFAM" id="SSF74942">
    <property type="entry name" value="YhbC-like, C-terminal domain"/>
    <property type="match status" value="1"/>
</dbReference>
<organism evidence="6 7">
    <name type="scientific">Longimonas halophila</name>
    <dbReference type="NCBI Taxonomy" id="1469170"/>
    <lineage>
        <taxon>Bacteria</taxon>
        <taxon>Pseudomonadati</taxon>
        <taxon>Rhodothermota</taxon>
        <taxon>Rhodothermia</taxon>
        <taxon>Rhodothermales</taxon>
        <taxon>Salisaetaceae</taxon>
        <taxon>Longimonas</taxon>
    </lineage>
</organism>
<comment type="similarity">
    <text evidence="3">Belongs to the RimP family.</text>
</comment>
<dbReference type="PANTHER" id="PTHR33867">
    <property type="entry name" value="RIBOSOME MATURATION FACTOR RIMP"/>
    <property type="match status" value="1"/>
</dbReference>
<dbReference type="GO" id="GO:0006412">
    <property type="term" value="P:translation"/>
    <property type="evidence" value="ECO:0007669"/>
    <property type="project" value="TreeGrafter"/>
</dbReference>
<dbReference type="CDD" id="cd01734">
    <property type="entry name" value="YlxS_C"/>
    <property type="match status" value="1"/>
</dbReference>
<dbReference type="InterPro" id="IPR028989">
    <property type="entry name" value="RimP_N"/>
</dbReference>
<evidence type="ECO:0000256" key="1">
    <source>
        <dbReference type="ARBA" id="ARBA00022490"/>
    </source>
</evidence>
<dbReference type="InterPro" id="IPR028998">
    <property type="entry name" value="RimP_C"/>
</dbReference>
<evidence type="ECO:0000256" key="2">
    <source>
        <dbReference type="ARBA" id="ARBA00022517"/>
    </source>
</evidence>
<keyword evidence="7" id="KW-1185">Reference proteome</keyword>
<dbReference type="GO" id="GO:0005829">
    <property type="term" value="C:cytosol"/>
    <property type="evidence" value="ECO:0007669"/>
    <property type="project" value="TreeGrafter"/>
</dbReference>
<protein>
    <recommendedName>
        <fullName evidence="3">Ribosome maturation factor RimP</fullName>
    </recommendedName>
</protein>
<dbReference type="GO" id="GO:0000028">
    <property type="term" value="P:ribosomal small subunit assembly"/>
    <property type="evidence" value="ECO:0007669"/>
    <property type="project" value="TreeGrafter"/>
</dbReference>
<dbReference type="InterPro" id="IPR003728">
    <property type="entry name" value="Ribosome_maturation_RimP"/>
</dbReference>
<comment type="function">
    <text evidence="3">Required for maturation of 30S ribosomal subunits.</text>
</comment>
<sequence>MPNDASAPTTLDEKIRAVVASVLRPTEYFLVDIEIRGHRGTRVVEIFVDGDDGIGHDDLAAISRDVGFELDVDEVVPGSYTLDVSSPGIKRPLTAPRQYQKNVGRELRIKYDDPDDGSTQYDVVTLTAADNETVTIELPSGSTHTLPYHAIERAKIELPW</sequence>
<dbReference type="SUPFAM" id="SSF75420">
    <property type="entry name" value="YhbC-like, N-terminal domain"/>
    <property type="match status" value="1"/>
</dbReference>
<evidence type="ECO:0000313" key="6">
    <source>
        <dbReference type="EMBL" id="PEN09514.1"/>
    </source>
</evidence>
<comment type="caution">
    <text evidence="6">The sequence shown here is derived from an EMBL/GenBank/DDBJ whole genome shotgun (WGS) entry which is preliminary data.</text>
</comment>
<proteinExistence type="inferred from homology"/>
<dbReference type="InterPro" id="IPR035956">
    <property type="entry name" value="RimP_N_sf"/>
</dbReference>
<evidence type="ECO:0000259" key="5">
    <source>
        <dbReference type="Pfam" id="PF17384"/>
    </source>
</evidence>
<evidence type="ECO:0000256" key="3">
    <source>
        <dbReference type="HAMAP-Rule" id="MF_01077"/>
    </source>
</evidence>
<dbReference type="AlphaFoldDB" id="A0A2H3NX52"/>
<dbReference type="HAMAP" id="MF_01077">
    <property type="entry name" value="RimP"/>
    <property type="match status" value="1"/>
</dbReference>